<dbReference type="EMBL" id="JHEG04000001">
    <property type="protein sequence ID" value="KAF3884735.1"/>
    <property type="molecule type" value="Genomic_DNA"/>
</dbReference>
<reference evidence="2" key="2">
    <citation type="submission" date="2019-11" db="EMBL/GenBank/DDBJ databases">
        <title>Improved Assembly of Tolypothrix boutellei genome.</title>
        <authorList>
            <person name="Sarangi A.N."/>
            <person name="Mukherjee M."/>
            <person name="Ghosh S."/>
            <person name="Singh D."/>
            <person name="Das A."/>
            <person name="Kant S."/>
            <person name="Prusty A."/>
            <person name="Tripathy S."/>
        </authorList>
    </citation>
    <scope>NUCLEOTIDE SEQUENCE</scope>
    <source>
        <strain evidence="2">VB521301</strain>
    </source>
</reference>
<protein>
    <submittedName>
        <fullName evidence="2">Peptidoglycan-binding protein</fullName>
    </submittedName>
</protein>
<dbReference type="EMBL" id="JHEG02000040">
    <property type="protein sequence ID" value="KIE11809.1"/>
    <property type="molecule type" value="Genomic_DNA"/>
</dbReference>
<evidence type="ECO:0000313" key="3">
    <source>
        <dbReference type="EMBL" id="KIE11809.1"/>
    </source>
</evidence>
<evidence type="ECO:0000313" key="2">
    <source>
        <dbReference type="EMBL" id="KAF3884735.1"/>
    </source>
</evidence>
<feature type="domain" description="Peptidoglycan binding-like" evidence="1">
    <location>
        <begin position="14"/>
        <end position="71"/>
    </location>
</feature>
<evidence type="ECO:0000259" key="1">
    <source>
        <dbReference type="Pfam" id="PF01471"/>
    </source>
</evidence>
<gene>
    <name evidence="3" type="ORF">DA73_0213415</name>
    <name evidence="2" type="ORF">DA73_0400004050</name>
</gene>
<proteinExistence type="predicted"/>
<evidence type="ECO:0000313" key="4">
    <source>
        <dbReference type="Proteomes" id="UP000029738"/>
    </source>
</evidence>
<dbReference type="STRING" id="1479485.DA73_0213415"/>
<name>A0A0C1R2E2_9CYAN</name>
<dbReference type="AlphaFoldDB" id="A0A0C1R2E2"/>
<keyword evidence="4" id="KW-1185">Reference proteome</keyword>
<dbReference type="SUPFAM" id="SSF47090">
    <property type="entry name" value="PGBD-like"/>
    <property type="match status" value="1"/>
</dbReference>
<accession>A0A0C1R2E2</accession>
<dbReference type="InterPro" id="IPR002477">
    <property type="entry name" value="Peptidoglycan-bd-like"/>
</dbReference>
<organism evidence="3">
    <name type="scientific">Tolypothrix bouteillei VB521301</name>
    <dbReference type="NCBI Taxonomy" id="1479485"/>
    <lineage>
        <taxon>Bacteria</taxon>
        <taxon>Bacillati</taxon>
        <taxon>Cyanobacteriota</taxon>
        <taxon>Cyanophyceae</taxon>
        <taxon>Nostocales</taxon>
        <taxon>Tolypothrichaceae</taxon>
        <taxon>Tolypothrix</taxon>
    </lineage>
</organism>
<dbReference type="Pfam" id="PF01471">
    <property type="entry name" value="PG_binding_1"/>
    <property type="match status" value="1"/>
</dbReference>
<dbReference type="Proteomes" id="UP000029738">
    <property type="component" value="Unassembled WGS sequence"/>
</dbReference>
<comment type="caution">
    <text evidence="3">The sequence shown here is derived from an EMBL/GenBank/DDBJ whole genome shotgun (WGS) entry which is preliminary data.</text>
</comment>
<dbReference type="Gene3D" id="1.10.101.10">
    <property type="entry name" value="PGBD-like superfamily/PGBD"/>
    <property type="match status" value="1"/>
</dbReference>
<reference evidence="3" key="1">
    <citation type="journal article" date="2015" name="Genome Announc.">
        <title>Draft Genome Sequence of Tolypothrix boutellei Strain VB521301.</title>
        <authorList>
            <person name="Chandrababunaidu M.M."/>
            <person name="Singh D."/>
            <person name="Sen D."/>
            <person name="Bhan S."/>
            <person name="Das S."/>
            <person name="Gupta A."/>
            <person name="Adhikary S.P."/>
            <person name="Tripathy S."/>
        </authorList>
    </citation>
    <scope>NUCLEOTIDE SEQUENCE</scope>
    <source>
        <strain evidence="3">VB521301</strain>
    </source>
</reference>
<dbReference type="InterPro" id="IPR036365">
    <property type="entry name" value="PGBD-like_sf"/>
</dbReference>
<dbReference type="OrthoDB" id="514977at2"/>
<dbReference type="InterPro" id="IPR036366">
    <property type="entry name" value="PGBDSf"/>
</dbReference>
<sequence length="82" mass="8906">MAQKSLPTLQNGSNGEAVRFLQQLLIVFGKLGNSDFDAIFGSKTESAVKEFQREQNLTVDGKVGPQTWGALGNQTKNTCAQF</sequence>
<dbReference type="RefSeq" id="WP_038075437.1">
    <property type="nucleotide sequence ID" value="NZ_JHEG04000001.1"/>
</dbReference>